<dbReference type="SMART" id="SM01388">
    <property type="entry name" value="Mob1_phocein"/>
    <property type="match status" value="1"/>
</dbReference>
<feature type="binding site" evidence="1">
    <location>
        <position position="100"/>
    </location>
    <ligand>
        <name>Zn(2+)</name>
        <dbReference type="ChEBI" id="CHEBI:29105"/>
    </ligand>
</feature>
<evidence type="ECO:0000313" key="2">
    <source>
        <dbReference type="EMBL" id="KAH0968913.1"/>
    </source>
</evidence>
<dbReference type="OrthoDB" id="10261121at2759"/>
<accession>A0A9P8SMS6</accession>
<comment type="caution">
    <text evidence="2">The sequence shown here is derived from an EMBL/GenBank/DDBJ whole genome shotgun (WGS) entry which is preliminary data.</text>
</comment>
<name>A0A9P8SMS6_9HYPO</name>
<dbReference type="Gene3D" id="1.20.140.30">
    <property type="entry name" value="MOB kinase activator"/>
    <property type="match status" value="1"/>
</dbReference>
<dbReference type="InterPro" id="IPR036703">
    <property type="entry name" value="MOB_kinase_act_sf"/>
</dbReference>
<protein>
    <submittedName>
        <fullName evidence="2">Mob1/phocein family domain-containing protein</fullName>
    </submittedName>
</protein>
<dbReference type="AlphaFoldDB" id="A0A9P8SMS6"/>
<feature type="binding site" evidence="1">
    <location>
        <position position="105"/>
    </location>
    <ligand>
        <name>Zn(2+)</name>
        <dbReference type="ChEBI" id="CHEBI:29105"/>
    </ligand>
</feature>
<dbReference type="SUPFAM" id="SSF101152">
    <property type="entry name" value="Mob1/phocein"/>
    <property type="match status" value="1"/>
</dbReference>
<dbReference type="PANTHER" id="PTHR22599">
    <property type="entry name" value="MPS ONE BINDER KINASE ACTIVATOR-LIKE MOB"/>
    <property type="match status" value="1"/>
</dbReference>
<evidence type="ECO:0000313" key="3">
    <source>
        <dbReference type="Proteomes" id="UP000824596"/>
    </source>
</evidence>
<keyword evidence="3" id="KW-1185">Reference proteome</keyword>
<organism evidence="2 3">
    <name type="scientific">Hirsutella rhossiliensis</name>
    <dbReference type="NCBI Taxonomy" id="111463"/>
    <lineage>
        <taxon>Eukaryota</taxon>
        <taxon>Fungi</taxon>
        <taxon>Dikarya</taxon>
        <taxon>Ascomycota</taxon>
        <taxon>Pezizomycotina</taxon>
        <taxon>Sordariomycetes</taxon>
        <taxon>Hypocreomycetidae</taxon>
        <taxon>Hypocreales</taxon>
        <taxon>Ophiocordycipitaceae</taxon>
        <taxon>Hirsutella</taxon>
    </lineage>
</organism>
<evidence type="ECO:0000256" key="1">
    <source>
        <dbReference type="PIRSR" id="PIRSR605301-1"/>
    </source>
</evidence>
<dbReference type="RefSeq" id="XP_044726426.1">
    <property type="nucleotide sequence ID" value="XM_044860026.1"/>
</dbReference>
<gene>
    <name evidence="2" type="ORF">HRG_01555</name>
</gene>
<keyword evidence="1" id="KW-0862">Zinc</keyword>
<dbReference type="Pfam" id="PF03637">
    <property type="entry name" value="Mob1_phocein"/>
    <property type="match status" value="1"/>
</dbReference>
<dbReference type="EMBL" id="JAIZPD010000001">
    <property type="protein sequence ID" value="KAH0968913.1"/>
    <property type="molecule type" value="Genomic_DNA"/>
</dbReference>
<reference evidence="2" key="1">
    <citation type="submission" date="2021-09" db="EMBL/GenBank/DDBJ databases">
        <title>A high-quality genome of the endoparasitic fungus Hirsutella rhossiliensis with a comparison of Hirsutella genomes reveals transposable elements contributing to genome size variation.</title>
        <authorList>
            <person name="Lin R."/>
            <person name="Jiao Y."/>
            <person name="Sun X."/>
            <person name="Ling J."/>
            <person name="Xie B."/>
            <person name="Cheng X."/>
        </authorList>
    </citation>
    <scope>NUCLEOTIDE SEQUENCE</scope>
    <source>
        <strain evidence="2">HR02</strain>
    </source>
</reference>
<proteinExistence type="predicted"/>
<dbReference type="InterPro" id="IPR005301">
    <property type="entry name" value="MOB_kinase_act_fam"/>
</dbReference>
<keyword evidence="1" id="KW-0479">Metal-binding</keyword>
<dbReference type="Proteomes" id="UP000824596">
    <property type="component" value="Unassembled WGS sequence"/>
</dbReference>
<dbReference type="GeneID" id="68350684"/>
<sequence>MAQSQDLSRTLPLWLDPSHAKHIVRGNLTTLSARPKTVEPGEWVAHQGNVYTIGSMIYYNMYHHLTVSSFLVVEHYQLLWSFVRLVHDKEGQEHRGASICKPATCPKMSAGQNHSYTWLDEEQKPVELPAHECITHLQRWISAKINNIAIFPTDPSGTSSAFDPSLEMLERHELEPMQDLINLWVADGTFPAESKAYVYGDLERGQFLLRLGAGR</sequence>